<proteinExistence type="predicted"/>
<dbReference type="KEGG" id="som:SOMG_00412"/>
<keyword evidence="2" id="KW-1185">Reference proteome</keyword>
<dbReference type="GeneID" id="80873895"/>
<evidence type="ECO:0000313" key="1">
    <source>
        <dbReference type="EMBL" id="WBW71220.1"/>
    </source>
</evidence>
<dbReference type="RefSeq" id="XP_056035463.1">
    <property type="nucleotide sequence ID" value="XM_056179206.1"/>
</dbReference>
<dbReference type="Proteomes" id="UP001212411">
    <property type="component" value="Chromosome 1"/>
</dbReference>
<gene>
    <name evidence="1" type="ORF">SOMG_00412</name>
</gene>
<accession>A0AAE9W7A9</accession>
<reference evidence="1 2" key="1">
    <citation type="journal article" date="2023" name="G3 (Bethesda)">
        <title>A high-quality reference genome for the fission yeast Schizosaccharomyces osmophilus.</title>
        <authorList>
            <person name="Jia G.S."/>
            <person name="Zhang W.C."/>
            <person name="Liang Y."/>
            <person name="Liu X.H."/>
            <person name="Rhind N."/>
            <person name="Pidoux A."/>
            <person name="Brysch-Herzberg M."/>
            <person name="Du L.L."/>
        </authorList>
    </citation>
    <scope>NUCLEOTIDE SEQUENCE [LARGE SCALE GENOMIC DNA]</scope>
    <source>
        <strain evidence="1 2">CBS 15793</strain>
    </source>
</reference>
<name>A0AAE9W7A9_9SCHI</name>
<sequence>MELKRRFIKIRSMEKKQSKVNGRTVEWIPFKQNEQDQSNSIQFNRLSRRDMEWEWEWNGMETLYVQMEYVFPNTKLVSHRLSNGRFFRFPWKRDRHSPNVA</sequence>
<dbReference type="EMBL" id="CP115611">
    <property type="protein sequence ID" value="WBW71220.1"/>
    <property type="molecule type" value="Genomic_DNA"/>
</dbReference>
<organism evidence="1 2">
    <name type="scientific">Schizosaccharomyces osmophilus</name>
    <dbReference type="NCBI Taxonomy" id="2545709"/>
    <lineage>
        <taxon>Eukaryota</taxon>
        <taxon>Fungi</taxon>
        <taxon>Dikarya</taxon>
        <taxon>Ascomycota</taxon>
        <taxon>Taphrinomycotina</taxon>
        <taxon>Schizosaccharomycetes</taxon>
        <taxon>Schizosaccharomycetales</taxon>
        <taxon>Schizosaccharomycetaceae</taxon>
        <taxon>Schizosaccharomyces</taxon>
    </lineage>
</organism>
<evidence type="ECO:0000313" key="2">
    <source>
        <dbReference type="Proteomes" id="UP001212411"/>
    </source>
</evidence>
<dbReference type="AlphaFoldDB" id="A0AAE9W7A9"/>
<protein>
    <submittedName>
        <fullName evidence="1">Uncharacterized protein</fullName>
    </submittedName>
</protein>